<accession>A0A2T0B0Y0</accession>
<comment type="caution">
    <text evidence="8">The sequence shown here is derived from an EMBL/GenBank/DDBJ whole genome shotgun (WGS) entry which is preliminary data.</text>
</comment>
<keyword evidence="2" id="KW-1003">Cell membrane</keyword>
<feature type="transmembrane region" description="Helical" evidence="6">
    <location>
        <begin position="281"/>
        <end position="298"/>
    </location>
</feature>
<dbReference type="PANTHER" id="PTHR30619">
    <property type="entry name" value="DNA INTERNALIZATION/COMPETENCE PROTEIN COMEC/REC2"/>
    <property type="match status" value="1"/>
</dbReference>
<feature type="transmembrane region" description="Helical" evidence="6">
    <location>
        <begin position="396"/>
        <end position="415"/>
    </location>
</feature>
<keyword evidence="3 6" id="KW-0812">Transmembrane</keyword>
<feature type="transmembrane region" description="Helical" evidence="6">
    <location>
        <begin position="26"/>
        <end position="56"/>
    </location>
</feature>
<feature type="transmembrane region" description="Helical" evidence="6">
    <location>
        <begin position="421"/>
        <end position="442"/>
    </location>
</feature>
<evidence type="ECO:0000256" key="6">
    <source>
        <dbReference type="SAM" id="Phobius"/>
    </source>
</evidence>
<keyword evidence="4 6" id="KW-1133">Transmembrane helix</keyword>
<gene>
    <name evidence="8" type="ORF">CLLI_24290</name>
</gene>
<protein>
    <submittedName>
        <fullName evidence="8">ComEC family competence protein</fullName>
    </submittedName>
</protein>
<dbReference type="EMBL" id="PVXO01000066">
    <property type="protein sequence ID" value="PRR77259.1"/>
    <property type="molecule type" value="Genomic_DNA"/>
</dbReference>
<dbReference type="Pfam" id="PF03772">
    <property type="entry name" value="Competence"/>
    <property type="match status" value="1"/>
</dbReference>
<feature type="transmembrane region" description="Helical" evidence="6">
    <location>
        <begin position="449"/>
        <end position="467"/>
    </location>
</feature>
<proteinExistence type="predicted"/>
<feature type="transmembrane region" description="Helical" evidence="6">
    <location>
        <begin position="68"/>
        <end position="90"/>
    </location>
</feature>
<dbReference type="PANTHER" id="PTHR30619:SF7">
    <property type="entry name" value="BETA-LACTAMASE DOMAIN PROTEIN"/>
    <property type="match status" value="1"/>
</dbReference>
<feature type="transmembrane region" description="Helical" evidence="6">
    <location>
        <begin position="370"/>
        <end position="389"/>
    </location>
</feature>
<dbReference type="RefSeq" id="WP_106064471.1">
    <property type="nucleotide sequence ID" value="NZ_PVXO01000066.1"/>
</dbReference>
<dbReference type="Proteomes" id="UP000239706">
    <property type="component" value="Unassembled WGS sequence"/>
</dbReference>
<evidence type="ECO:0000256" key="5">
    <source>
        <dbReference type="ARBA" id="ARBA00023136"/>
    </source>
</evidence>
<comment type="subcellular location">
    <subcellularLocation>
        <location evidence="1">Cell membrane</location>
        <topology evidence="1">Multi-pass membrane protein</topology>
    </subcellularLocation>
</comment>
<feature type="transmembrane region" description="Helical" evidence="6">
    <location>
        <begin position="210"/>
        <end position="230"/>
    </location>
</feature>
<reference evidence="8 9" key="1">
    <citation type="submission" date="2018-03" db="EMBL/GenBank/DDBJ databases">
        <title>Genome sequence of Clostridium liquoris DSM 100320.</title>
        <authorList>
            <person name="Poehlein A."/>
            <person name="Daniel R."/>
        </authorList>
    </citation>
    <scope>NUCLEOTIDE SEQUENCE [LARGE SCALE GENOMIC DNA]</scope>
    <source>
        <strain evidence="8 9">DSM 100320</strain>
    </source>
</reference>
<name>A0A2T0B0Y0_9CLOT</name>
<keyword evidence="5 6" id="KW-0472">Membrane</keyword>
<keyword evidence="9" id="KW-1185">Reference proteome</keyword>
<evidence type="ECO:0000256" key="1">
    <source>
        <dbReference type="ARBA" id="ARBA00004651"/>
    </source>
</evidence>
<dbReference type="NCBIfam" id="TIGR00360">
    <property type="entry name" value="ComEC_N-term"/>
    <property type="match status" value="1"/>
</dbReference>
<dbReference type="AlphaFoldDB" id="A0A2T0B0Y0"/>
<feature type="domain" description="ComEC/Rec2-related protein" evidence="7">
    <location>
        <begin position="194"/>
        <end position="396"/>
    </location>
</feature>
<evidence type="ECO:0000256" key="3">
    <source>
        <dbReference type="ARBA" id="ARBA00022692"/>
    </source>
</evidence>
<evidence type="ECO:0000313" key="9">
    <source>
        <dbReference type="Proteomes" id="UP000239706"/>
    </source>
</evidence>
<dbReference type="InterPro" id="IPR052159">
    <property type="entry name" value="Competence_DNA_uptake"/>
</dbReference>
<evidence type="ECO:0000256" key="2">
    <source>
        <dbReference type="ARBA" id="ARBA00022475"/>
    </source>
</evidence>
<sequence length="581" mass="66773">MHIRKIFIPTMCLIAFKTYMTMNKPVIFYALSFFIGCVSALTFNNSLIVGAVIAASFLSIVHFTNKPIFTLFTAAFLLCGIFSFNIYFNFYSKHIDKIRVVEIKDYYIMGNYRGRNILLKGNTEGLEEGQKIKVQGKFQEDIIYENGIIGNYNIEQYEDVKKDFIYRCYYLKRRIKNQLCKYLDDDKVALIMSLCFGDTSMLSREDKNKLGRLGVIHAVSVSGFHLTIIYKVIECIAGLKLALLFSLFYVIFTGLKYSAIRALIMIVILKLSKILYKNYDGLSSLSTAFIIILAFKPYSFLEAGFMLSFLSTLGIMLYNTRIKKALYLLPNKLNESLSITLSSQIFSLPYISFTLGNFSLGFILGNLFLIPLYGAIVVIGNLSLLFINFQTIFKFINILLYNLCVGVEGGNYILLKFCPPMSYLGAREGLCLIIIYFSYVMLIHGKDKFKYLPIMAVSTLFLSYYTIFPEVHFVNYPGVNTAIIKYSRQCIMLCNYDLENGKEVINIKETYNPNRIITNKSDNFKVKINNSTIELLNKGSEINGISIKNRKDKLLYYDIINRWENEHISYKIILGKVCKWR</sequence>
<feature type="transmembrane region" description="Helical" evidence="6">
    <location>
        <begin position="242"/>
        <end position="269"/>
    </location>
</feature>
<dbReference type="GO" id="GO:0005886">
    <property type="term" value="C:plasma membrane"/>
    <property type="evidence" value="ECO:0007669"/>
    <property type="project" value="UniProtKB-SubCell"/>
</dbReference>
<evidence type="ECO:0000313" key="8">
    <source>
        <dbReference type="EMBL" id="PRR77259.1"/>
    </source>
</evidence>
<dbReference type="InterPro" id="IPR004477">
    <property type="entry name" value="ComEC_N"/>
</dbReference>
<organism evidence="8 9">
    <name type="scientific">Clostridium liquoris</name>
    <dbReference type="NCBI Taxonomy" id="1289519"/>
    <lineage>
        <taxon>Bacteria</taxon>
        <taxon>Bacillati</taxon>
        <taxon>Bacillota</taxon>
        <taxon>Clostridia</taxon>
        <taxon>Eubacteriales</taxon>
        <taxon>Clostridiaceae</taxon>
        <taxon>Clostridium</taxon>
    </lineage>
</organism>
<evidence type="ECO:0000256" key="4">
    <source>
        <dbReference type="ARBA" id="ARBA00022989"/>
    </source>
</evidence>
<dbReference type="OrthoDB" id="9761531at2"/>
<evidence type="ECO:0000259" key="7">
    <source>
        <dbReference type="Pfam" id="PF03772"/>
    </source>
</evidence>